<keyword evidence="5 7" id="KW-1133">Transmembrane helix</keyword>
<gene>
    <name evidence="9" type="ORF">ACFSXZ_26005</name>
</gene>
<keyword evidence="2" id="KW-0813">Transport</keyword>
<evidence type="ECO:0000313" key="10">
    <source>
        <dbReference type="Proteomes" id="UP001597417"/>
    </source>
</evidence>
<feature type="transmembrane region" description="Helical" evidence="7">
    <location>
        <begin position="18"/>
        <end position="39"/>
    </location>
</feature>
<name>A0ABW5FYZ8_9PSEU</name>
<keyword evidence="10" id="KW-1185">Reference proteome</keyword>
<feature type="transmembrane region" description="Helical" evidence="7">
    <location>
        <begin position="88"/>
        <end position="110"/>
    </location>
</feature>
<dbReference type="SUPFAM" id="SSF103473">
    <property type="entry name" value="MFS general substrate transporter"/>
    <property type="match status" value="1"/>
</dbReference>
<feature type="transmembrane region" description="Helical" evidence="7">
    <location>
        <begin position="146"/>
        <end position="167"/>
    </location>
</feature>
<feature type="transmembrane region" description="Helical" evidence="7">
    <location>
        <begin position="173"/>
        <end position="192"/>
    </location>
</feature>
<feature type="transmembrane region" description="Helical" evidence="7">
    <location>
        <begin position="306"/>
        <end position="326"/>
    </location>
</feature>
<feature type="domain" description="Major facilitator superfamily (MFS) profile" evidence="8">
    <location>
        <begin position="17"/>
        <end position="477"/>
    </location>
</feature>
<feature type="transmembrane region" description="Helical" evidence="7">
    <location>
        <begin position="273"/>
        <end position="294"/>
    </location>
</feature>
<evidence type="ECO:0000313" key="9">
    <source>
        <dbReference type="EMBL" id="MFD2419787.1"/>
    </source>
</evidence>
<dbReference type="RefSeq" id="WP_378267818.1">
    <property type="nucleotide sequence ID" value="NZ_JBHUKR010000015.1"/>
</dbReference>
<dbReference type="CDD" id="cd17321">
    <property type="entry name" value="MFS_MMR_MDR_like"/>
    <property type="match status" value="1"/>
</dbReference>
<feature type="transmembrane region" description="Helical" evidence="7">
    <location>
        <begin position="359"/>
        <end position="379"/>
    </location>
</feature>
<evidence type="ECO:0000256" key="3">
    <source>
        <dbReference type="ARBA" id="ARBA00022475"/>
    </source>
</evidence>
<dbReference type="Gene3D" id="1.20.1250.20">
    <property type="entry name" value="MFS general substrate transporter like domains"/>
    <property type="match status" value="1"/>
</dbReference>
<evidence type="ECO:0000256" key="6">
    <source>
        <dbReference type="ARBA" id="ARBA00023136"/>
    </source>
</evidence>
<accession>A0ABW5FYZ8</accession>
<comment type="caution">
    <text evidence="9">The sequence shown here is derived from an EMBL/GenBank/DDBJ whole genome shotgun (WGS) entry which is preliminary data.</text>
</comment>
<dbReference type="PROSITE" id="PS50850">
    <property type="entry name" value="MFS"/>
    <property type="match status" value="1"/>
</dbReference>
<proteinExistence type="predicted"/>
<keyword evidence="4 7" id="KW-0812">Transmembrane</keyword>
<feature type="transmembrane region" description="Helical" evidence="7">
    <location>
        <begin position="45"/>
        <end position="67"/>
    </location>
</feature>
<evidence type="ECO:0000256" key="1">
    <source>
        <dbReference type="ARBA" id="ARBA00004651"/>
    </source>
</evidence>
<feature type="transmembrane region" description="Helical" evidence="7">
    <location>
        <begin position="204"/>
        <end position="226"/>
    </location>
</feature>
<feature type="transmembrane region" description="Helical" evidence="7">
    <location>
        <begin position="400"/>
        <end position="423"/>
    </location>
</feature>
<evidence type="ECO:0000259" key="8">
    <source>
        <dbReference type="PROSITE" id="PS50850"/>
    </source>
</evidence>
<dbReference type="Proteomes" id="UP001597417">
    <property type="component" value="Unassembled WGS sequence"/>
</dbReference>
<dbReference type="PANTHER" id="PTHR42718">
    <property type="entry name" value="MAJOR FACILITATOR SUPERFAMILY MULTIDRUG TRANSPORTER MFSC"/>
    <property type="match status" value="1"/>
</dbReference>
<reference evidence="10" key="1">
    <citation type="journal article" date="2019" name="Int. J. Syst. Evol. Microbiol.">
        <title>The Global Catalogue of Microorganisms (GCM) 10K type strain sequencing project: providing services to taxonomists for standard genome sequencing and annotation.</title>
        <authorList>
            <consortium name="The Broad Institute Genomics Platform"/>
            <consortium name="The Broad Institute Genome Sequencing Center for Infectious Disease"/>
            <person name="Wu L."/>
            <person name="Ma J."/>
        </authorList>
    </citation>
    <scope>NUCLEOTIDE SEQUENCE [LARGE SCALE GENOMIC DNA]</scope>
    <source>
        <strain evidence="10">CGMCC 4.7645</strain>
    </source>
</reference>
<dbReference type="InterPro" id="IPR011701">
    <property type="entry name" value="MFS"/>
</dbReference>
<dbReference type="InterPro" id="IPR036259">
    <property type="entry name" value="MFS_trans_sf"/>
</dbReference>
<feature type="transmembrane region" description="Helical" evidence="7">
    <location>
        <begin position="116"/>
        <end position="134"/>
    </location>
</feature>
<dbReference type="PANTHER" id="PTHR42718:SF46">
    <property type="entry name" value="BLR6921 PROTEIN"/>
    <property type="match status" value="1"/>
</dbReference>
<dbReference type="EMBL" id="JBHUKR010000015">
    <property type="protein sequence ID" value="MFD2419787.1"/>
    <property type="molecule type" value="Genomic_DNA"/>
</dbReference>
<evidence type="ECO:0000256" key="7">
    <source>
        <dbReference type="SAM" id="Phobius"/>
    </source>
</evidence>
<feature type="transmembrane region" description="Helical" evidence="7">
    <location>
        <begin position="333"/>
        <end position="353"/>
    </location>
</feature>
<evidence type="ECO:0000256" key="2">
    <source>
        <dbReference type="ARBA" id="ARBA00022448"/>
    </source>
</evidence>
<feature type="transmembrane region" description="Helical" evidence="7">
    <location>
        <begin position="232"/>
        <end position="252"/>
    </location>
</feature>
<keyword evidence="3" id="KW-1003">Cell membrane</keyword>
<organism evidence="9 10">
    <name type="scientific">Amycolatopsis pigmentata</name>
    <dbReference type="NCBI Taxonomy" id="450801"/>
    <lineage>
        <taxon>Bacteria</taxon>
        <taxon>Bacillati</taxon>
        <taxon>Actinomycetota</taxon>
        <taxon>Actinomycetes</taxon>
        <taxon>Pseudonocardiales</taxon>
        <taxon>Pseudonocardiaceae</taxon>
        <taxon>Amycolatopsis</taxon>
    </lineage>
</organism>
<sequence length="495" mass="52383">MSTATETNAPPLRKGSTIAVVMTGVFLSGMDTTIVILALPTLERSFGAALTSIVWVVIGFLLVNTLLTTQAGRLGDLYGPARIYQTGFWVLTVASLLCGFAWNVTSIVVFRLLQGVGAACVTANSGAVISSVFTREERGKAYGNTGIAFSLGAVAGIVLGGLAITYVSWRWIFWLNVPIGAVTIAYAGKVLHDRAPARRRILDPVGMGTLGSGLFCLIWSVTRLAIEPPSPLIVGSVVAGICVLGVFVWNELRHREPMLRLSSFRIPAMSAPLLAALFQGLANYAVLWLAIMYLQGTKGLSPLDTALLMMPGYVLAGLVCLVSGRLADRAGPLLPITVGLAVEIVALFCYAQVSTSSGLWLIVVANVANGLGLGFFIPANSSAVMKAAPQELIGISSGMLRTFASIGWSFSFPLAIMFASLSIPRDLAVTIFVGSSPELDSRLAAAFTDGLHRAFYALLGIMIVAMAASFIRLVRTHPARRPAPEPAVGRRTSRP</sequence>
<dbReference type="InterPro" id="IPR020846">
    <property type="entry name" value="MFS_dom"/>
</dbReference>
<keyword evidence="6 7" id="KW-0472">Membrane</keyword>
<protein>
    <submittedName>
        <fullName evidence="9">MFS transporter</fullName>
    </submittedName>
</protein>
<dbReference type="Pfam" id="PF07690">
    <property type="entry name" value="MFS_1"/>
    <property type="match status" value="1"/>
</dbReference>
<feature type="transmembrane region" description="Helical" evidence="7">
    <location>
        <begin position="454"/>
        <end position="474"/>
    </location>
</feature>
<evidence type="ECO:0000256" key="5">
    <source>
        <dbReference type="ARBA" id="ARBA00022989"/>
    </source>
</evidence>
<evidence type="ECO:0000256" key="4">
    <source>
        <dbReference type="ARBA" id="ARBA00022692"/>
    </source>
</evidence>
<dbReference type="Gene3D" id="1.20.1720.10">
    <property type="entry name" value="Multidrug resistance protein D"/>
    <property type="match status" value="1"/>
</dbReference>
<comment type="subcellular location">
    <subcellularLocation>
        <location evidence="1">Cell membrane</location>
        <topology evidence="1">Multi-pass membrane protein</topology>
    </subcellularLocation>
</comment>